<feature type="region of interest" description="Disordered" evidence="1">
    <location>
        <begin position="1"/>
        <end position="30"/>
    </location>
</feature>
<evidence type="ECO:0000313" key="2">
    <source>
        <dbReference type="EMBL" id="WAT91536.1"/>
    </source>
</evidence>
<organism evidence="2 3">
    <name type="scientific">Vibrio parahaemolyticus</name>
    <dbReference type="NCBI Taxonomy" id="670"/>
    <lineage>
        <taxon>Bacteria</taxon>
        <taxon>Pseudomonadati</taxon>
        <taxon>Pseudomonadota</taxon>
        <taxon>Gammaproteobacteria</taxon>
        <taxon>Vibrionales</taxon>
        <taxon>Vibrionaceae</taxon>
        <taxon>Vibrio</taxon>
    </lineage>
</organism>
<dbReference type="AlphaFoldDB" id="A0AA47JIN6"/>
<sequence>MGWKGTVRSINAAAKRADRNAKKRQREIEKKQKQYAKMQELEQAAYEVDVFENHIEVVQSMHKECGDEINWHQISLSNEPTKPVLSNVLEQEATQLKEAYKPSFIDKLFKRVDSKLSALNLAIESAKQKDSNNYEASLQTWNQECEDWADSVELAKKVLAGSPEAKIEVIKEMSPFSELDALGSSLHLSISDTSLVTVNVQIHGENIIPSEQKSLLQSGKLSVKKMPIGKFNEIYQDYVCSSVLRVARELFAVLPDEFVVINATDKLLNKATGHLEESNVLSVYISRATLKGINMEAIDPSDCMQNFIHNMSFKKTKGFEAVETVDVEALA</sequence>
<gene>
    <name evidence="2" type="ORF">O1Q84_06860</name>
</gene>
<proteinExistence type="predicted"/>
<evidence type="ECO:0000256" key="1">
    <source>
        <dbReference type="SAM" id="MobiDB-lite"/>
    </source>
</evidence>
<protein>
    <submittedName>
        <fullName evidence="2">Uncharacterized protein</fullName>
    </submittedName>
</protein>
<feature type="compositionally biased region" description="Basic and acidic residues" evidence="1">
    <location>
        <begin position="15"/>
        <end position="30"/>
    </location>
</feature>
<dbReference type="Proteomes" id="UP001156560">
    <property type="component" value="Chromosome 1"/>
</dbReference>
<reference evidence="2" key="1">
    <citation type="submission" date="2022-12" db="EMBL/GenBank/DDBJ databases">
        <title>Vibrio parahaemolyticus become highly virulent by producing novel Tc toxins.</title>
        <authorList>
            <person name="Yang F."/>
            <person name="You Y."/>
            <person name="Lai Q."/>
            <person name="Xu L."/>
            <person name="Li F."/>
        </authorList>
    </citation>
    <scope>NUCLEOTIDE SEQUENCE</scope>
    <source>
        <strain evidence="2">Vp-HL-202005</strain>
    </source>
</reference>
<dbReference type="RefSeq" id="WP_064489960.1">
    <property type="nucleotide sequence ID" value="NZ_CP040100.1"/>
</dbReference>
<dbReference type="EMBL" id="CP114194">
    <property type="protein sequence ID" value="WAT91536.1"/>
    <property type="molecule type" value="Genomic_DNA"/>
</dbReference>
<accession>A0AA47JIN6</accession>
<name>A0AA47JIN6_VIBPH</name>
<evidence type="ECO:0000313" key="3">
    <source>
        <dbReference type="Proteomes" id="UP001156560"/>
    </source>
</evidence>